<dbReference type="Gene3D" id="2.40.70.10">
    <property type="entry name" value="Acid Proteases"/>
    <property type="match status" value="1"/>
</dbReference>
<organism evidence="2 3">
    <name type="scientific">Microthlaspi erraticum</name>
    <dbReference type="NCBI Taxonomy" id="1685480"/>
    <lineage>
        <taxon>Eukaryota</taxon>
        <taxon>Viridiplantae</taxon>
        <taxon>Streptophyta</taxon>
        <taxon>Embryophyta</taxon>
        <taxon>Tracheophyta</taxon>
        <taxon>Spermatophyta</taxon>
        <taxon>Magnoliopsida</taxon>
        <taxon>eudicotyledons</taxon>
        <taxon>Gunneridae</taxon>
        <taxon>Pentapetalae</taxon>
        <taxon>rosids</taxon>
        <taxon>malvids</taxon>
        <taxon>Brassicales</taxon>
        <taxon>Brassicaceae</taxon>
        <taxon>Coluteocarpeae</taxon>
        <taxon>Microthlaspi</taxon>
    </lineage>
</organism>
<name>A0A6D2IK02_9BRAS</name>
<evidence type="ECO:0000313" key="2">
    <source>
        <dbReference type="EMBL" id="CAA7026157.1"/>
    </source>
</evidence>
<protein>
    <recommendedName>
        <fullName evidence="4">Aspartic peptidase DDI1-type domain-containing protein</fullName>
    </recommendedName>
</protein>
<feature type="compositionally biased region" description="Basic and acidic residues" evidence="1">
    <location>
        <begin position="64"/>
        <end position="77"/>
    </location>
</feature>
<dbReference type="PANTHER" id="PTHR33067">
    <property type="entry name" value="RNA-DIRECTED DNA POLYMERASE-RELATED"/>
    <property type="match status" value="1"/>
</dbReference>
<dbReference type="Proteomes" id="UP000467841">
    <property type="component" value="Unassembled WGS sequence"/>
</dbReference>
<accession>A0A6D2IK02</accession>
<gene>
    <name evidence="2" type="ORF">MERR_LOCUS13392</name>
</gene>
<reference evidence="2" key="1">
    <citation type="submission" date="2020-01" db="EMBL/GenBank/DDBJ databases">
        <authorList>
            <person name="Mishra B."/>
        </authorList>
    </citation>
    <scope>NUCLEOTIDE SEQUENCE [LARGE SCALE GENOMIC DNA]</scope>
</reference>
<dbReference type="InterPro" id="IPR021109">
    <property type="entry name" value="Peptidase_aspartic_dom_sf"/>
</dbReference>
<dbReference type="AlphaFoldDB" id="A0A6D2IK02"/>
<dbReference type="EMBL" id="CACVBM020001050">
    <property type="protein sequence ID" value="CAA7026157.1"/>
    <property type="molecule type" value="Genomic_DNA"/>
</dbReference>
<comment type="caution">
    <text evidence="2">The sequence shown here is derived from an EMBL/GenBank/DDBJ whole genome shotgun (WGS) entry which is preliminary data.</text>
</comment>
<evidence type="ECO:0008006" key="4">
    <source>
        <dbReference type="Google" id="ProtNLM"/>
    </source>
</evidence>
<proteinExistence type="predicted"/>
<feature type="region of interest" description="Disordered" evidence="1">
    <location>
        <begin position="62"/>
        <end position="85"/>
    </location>
</feature>
<dbReference type="OrthoDB" id="1113345at2759"/>
<dbReference type="PANTHER" id="PTHR33067:SF31">
    <property type="entry name" value="RNA-DIRECTED DNA POLYMERASE"/>
    <property type="match status" value="1"/>
</dbReference>
<evidence type="ECO:0000256" key="1">
    <source>
        <dbReference type="SAM" id="MobiDB-lite"/>
    </source>
</evidence>
<dbReference type="CDD" id="cd00303">
    <property type="entry name" value="retropepsin_like"/>
    <property type="match status" value="1"/>
</dbReference>
<sequence length="164" mass="18607">MKQCAKDNKNLGFKMDSMHDHLQRSNQELYERFINLSNHVKMVEVQVSQIAEGSKRQANVLPGKVEENPKREDDEPISKAPHQRRLKKREDPVKFIFPCTINGIDFIDSLCDTGSTVNLMSKIIAKKLGIVEMEPPGKMLKFADASSTTPYGFVRDLEMQVGDV</sequence>
<evidence type="ECO:0000313" key="3">
    <source>
        <dbReference type="Proteomes" id="UP000467841"/>
    </source>
</evidence>
<keyword evidence="3" id="KW-1185">Reference proteome</keyword>